<dbReference type="AlphaFoldDB" id="A0A0W0G5K8"/>
<proteinExistence type="predicted"/>
<organism evidence="1 2">
    <name type="scientific">Moniliophthora roreri</name>
    <name type="common">Frosty pod rot fungus</name>
    <name type="synonym">Monilia roreri</name>
    <dbReference type="NCBI Taxonomy" id="221103"/>
    <lineage>
        <taxon>Eukaryota</taxon>
        <taxon>Fungi</taxon>
        <taxon>Dikarya</taxon>
        <taxon>Basidiomycota</taxon>
        <taxon>Agaricomycotina</taxon>
        <taxon>Agaricomycetes</taxon>
        <taxon>Agaricomycetidae</taxon>
        <taxon>Agaricales</taxon>
        <taxon>Marasmiineae</taxon>
        <taxon>Marasmiaceae</taxon>
        <taxon>Moniliophthora</taxon>
    </lineage>
</organism>
<comment type="caution">
    <text evidence="1">The sequence shown here is derived from an EMBL/GenBank/DDBJ whole genome shotgun (WGS) entry which is preliminary data.</text>
</comment>
<dbReference type="EMBL" id="LATX01001059">
    <property type="protein sequence ID" value="KTB43863.1"/>
    <property type="molecule type" value="Genomic_DNA"/>
</dbReference>
<gene>
    <name evidence="1" type="ORF">WG66_3556</name>
</gene>
<evidence type="ECO:0000313" key="2">
    <source>
        <dbReference type="Proteomes" id="UP000054988"/>
    </source>
</evidence>
<protein>
    <submittedName>
        <fullName evidence="1">Uncharacterized protein</fullName>
    </submittedName>
</protein>
<accession>A0A0W0G5K8</accession>
<dbReference type="Proteomes" id="UP000054988">
    <property type="component" value="Unassembled WGS sequence"/>
</dbReference>
<sequence>MTNGLEEFWKNDKTNLLLMFDPEAEKVTWLEFIDDFRTSFEPLDPALKAQLELKDLRMKDRADEYTYQFTYLAKQTGYNDTAQIARRRSHYDQGLDERCYTIQ</sequence>
<name>A0A0W0G5K8_MONRR</name>
<reference evidence="1 2" key="1">
    <citation type="submission" date="2015-12" db="EMBL/GenBank/DDBJ databases">
        <title>Draft genome sequence of Moniliophthora roreri, the causal agent of frosty pod rot of cacao.</title>
        <authorList>
            <person name="Aime M.C."/>
            <person name="Diaz-Valderrama J.R."/>
            <person name="Kijpornyongpan T."/>
            <person name="Phillips-Mora W."/>
        </authorList>
    </citation>
    <scope>NUCLEOTIDE SEQUENCE [LARGE SCALE GENOMIC DNA]</scope>
    <source>
        <strain evidence="1 2">MCA 2952</strain>
    </source>
</reference>
<evidence type="ECO:0000313" key="1">
    <source>
        <dbReference type="EMBL" id="KTB43863.1"/>
    </source>
</evidence>